<proteinExistence type="predicted"/>
<keyword evidence="2" id="KW-1185">Reference proteome</keyword>
<dbReference type="Pfam" id="PF09438">
    <property type="entry name" value="DUF2017"/>
    <property type="match status" value="1"/>
</dbReference>
<name>C0W0S8_9ACTO</name>
<dbReference type="RefSeq" id="WP_006546443.1">
    <property type="nucleotide sequence ID" value="NZ_DS999543.1"/>
</dbReference>
<evidence type="ECO:0000313" key="2">
    <source>
        <dbReference type="Proteomes" id="UP000010301"/>
    </source>
</evidence>
<accession>C0W0S8</accession>
<dbReference type="STRING" id="525245.HMPREF0044_0671"/>
<comment type="caution">
    <text evidence="1">The sequence shown here is derived from an EMBL/GenBank/DDBJ whole genome shotgun (WGS) entry which is preliminary data.</text>
</comment>
<dbReference type="Proteomes" id="UP000010301">
    <property type="component" value="Unassembled WGS sequence"/>
</dbReference>
<dbReference type="HOGENOM" id="CLU_087287_2_0_11"/>
<dbReference type="AlphaFoldDB" id="C0W0S8"/>
<dbReference type="OrthoDB" id="3268479at2"/>
<gene>
    <name evidence="1" type="ORF">HMPREF0044_0671</name>
</gene>
<evidence type="ECO:0000313" key="1">
    <source>
        <dbReference type="EMBL" id="EEH63652.1"/>
    </source>
</evidence>
<organism evidence="1 2">
    <name type="scientific">Gleimia coleocanis DSM 15436</name>
    <dbReference type="NCBI Taxonomy" id="525245"/>
    <lineage>
        <taxon>Bacteria</taxon>
        <taxon>Bacillati</taxon>
        <taxon>Actinomycetota</taxon>
        <taxon>Actinomycetes</taxon>
        <taxon>Actinomycetales</taxon>
        <taxon>Actinomycetaceae</taxon>
        <taxon>Gleimia</taxon>
    </lineage>
</organism>
<dbReference type="EMBL" id="ACFG01000030">
    <property type="protein sequence ID" value="EEH63652.1"/>
    <property type="molecule type" value="Genomic_DNA"/>
</dbReference>
<dbReference type="InterPro" id="IPR018561">
    <property type="entry name" value="AosR"/>
</dbReference>
<sequence>MSAWNLPEQTEGGKYRIPLRSDFAVLISQLSVELVHLLDAPVEGMDFLAALSGGYELKEPPADPVLQQLLPDMSDDPIDAIELRSFTEDTLRLLKSQRLQRIVGVLENTPEELIINEDEAWDWLSAFNDMRLYLGMRLSQYQGSVELVEPQWSKLEEKAEVLFSEESVDLPQEQLQESLICLAYIVVSWWQDSLLQEVINKQ</sequence>
<reference evidence="1 2" key="1">
    <citation type="submission" date="2009-01" db="EMBL/GenBank/DDBJ databases">
        <authorList>
            <person name="Qin X."/>
            <person name="Bachman B."/>
            <person name="Battles P."/>
            <person name="Bell A."/>
            <person name="Bess C."/>
            <person name="Bickham C."/>
            <person name="Chaboub L."/>
            <person name="Chen D."/>
            <person name="Coyle M."/>
            <person name="Deiros D.R."/>
            <person name="Dinh H."/>
            <person name="Forbes L."/>
            <person name="Fowler G."/>
            <person name="Francisco L."/>
            <person name="Fu Q."/>
            <person name="Gubbala S."/>
            <person name="Hale W."/>
            <person name="Han Y."/>
            <person name="Hemphill L."/>
            <person name="Highlander S.K."/>
            <person name="Hirani K."/>
            <person name="Hogues M."/>
            <person name="Jackson L."/>
            <person name="Jakkamsetti A."/>
            <person name="Javaid M."/>
            <person name="Jiang H."/>
            <person name="Korchina V."/>
            <person name="Kovar C."/>
            <person name="Lara F."/>
            <person name="Lee S."/>
            <person name="Mata R."/>
            <person name="Mathew T."/>
            <person name="Moen C."/>
            <person name="Morales K."/>
            <person name="Munidasa M."/>
            <person name="Nazareth L."/>
            <person name="Ngo R."/>
            <person name="Nguyen L."/>
            <person name="Okwuonu G."/>
            <person name="Ongeri F."/>
            <person name="Patil S."/>
            <person name="Petrosino J."/>
            <person name="Pham C."/>
            <person name="Pham P."/>
            <person name="Pu L.-L."/>
            <person name="Puazo M."/>
            <person name="Raj R."/>
            <person name="Reid J."/>
            <person name="Rouhana J."/>
            <person name="Saada N."/>
            <person name="Shang Y."/>
            <person name="Simmons D."/>
            <person name="Thornton R."/>
            <person name="Warren J."/>
            <person name="Weissenberger G."/>
            <person name="Zhang J."/>
            <person name="Zhang L."/>
            <person name="Zhou C."/>
            <person name="Zhu D."/>
            <person name="Muzny D."/>
            <person name="Worley K."/>
            <person name="Gibbs R."/>
        </authorList>
    </citation>
    <scope>NUCLEOTIDE SEQUENCE [LARGE SCALE GENOMIC DNA]</scope>
    <source>
        <strain evidence="1 2">DSM 15436</strain>
    </source>
</reference>
<protein>
    <submittedName>
        <fullName evidence="1">Uncharacterized protein</fullName>
    </submittedName>
</protein>